<comment type="caution">
    <text evidence="2">The sequence shown here is derived from an EMBL/GenBank/DDBJ whole genome shotgun (WGS) entry which is preliminary data.</text>
</comment>
<dbReference type="PRINTS" id="PR00929">
    <property type="entry name" value="ATHOOK"/>
</dbReference>
<organism evidence="2 3">
    <name type="scientific">Apiospora arundinis</name>
    <dbReference type="NCBI Taxonomy" id="335852"/>
    <lineage>
        <taxon>Eukaryota</taxon>
        <taxon>Fungi</taxon>
        <taxon>Dikarya</taxon>
        <taxon>Ascomycota</taxon>
        <taxon>Pezizomycotina</taxon>
        <taxon>Sordariomycetes</taxon>
        <taxon>Xylariomycetidae</taxon>
        <taxon>Amphisphaeriales</taxon>
        <taxon>Apiosporaceae</taxon>
        <taxon>Apiospora</taxon>
    </lineage>
</organism>
<protein>
    <submittedName>
        <fullName evidence="2">Uncharacterized protein</fullName>
    </submittedName>
</protein>
<proteinExistence type="predicted"/>
<reference evidence="2 3" key="1">
    <citation type="journal article" date="2024" name="IMA Fungus">
        <title>Apiospora arundinis, a panoply of carbohydrate-active enzymes and secondary metabolites.</title>
        <authorList>
            <person name="Sorensen T."/>
            <person name="Petersen C."/>
            <person name="Muurmann A.T."/>
            <person name="Christiansen J.V."/>
            <person name="Brundto M.L."/>
            <person name="Overgaard C.K."/>
            <person name="Boysen A.T."/>
            <person name="Wollenberg R.D."/>
            <person name="Larsen T.O."/>
            <person name="Sorensen J.L."/>
            <person name="Nielsen K.L."/>
            <person name="Sondergaard T.E."/>
        </authorList>
    </citation>
    <scope>NUCLEOTIDE SEQUENCE [LARGE SCALE GENOMIC DNA]</scope>
    <source>
        <strain evidence="2 3">AAU 773</strain>
    </source>
</reference>
<feature type="compositionally biased region" description="Pro residues" evidence="1">
    <location>
        <begin position="126"/>
        <end position="138"/>
    </location>
</feature>
<feature type="region of interest" description="Disordered" evidence="1">
    <location>
        <begin position="26"/>
        <end position="276"/>
    </location>
</feature>
<dbReference type="Proteomes" id="UP001390339">
    <property type="component" value="Unassembled WGS sequence"/>
</dbReference>
<sequence length="276" mass="30039">MPLSDIDCGAEDNSKRLDIAMLILEQARRRPKIGDTKKSYMMNDQQAEAPMPPQRGRPRKQPLESRPAVPKPPRVPGTAEWSKGGRPTRERQKERDESGYVRRNWPVTPRVETRSDSSRSVRPEHPPTPPAAPTPPALPRRGPGRPRTRPPTPPGLPRRGPGRPRTRPPTPPPPPRRRGPGTPRKMLATPLGGKPGRPLAPALDLGPDHPIDRRSDNYPAPGAGYATSSSSEGGRSDTGSLAASRQTGRPGGSHSVIEISSDSSSDTMENDKLYND</sequence>
<evidence type="ECO:0000313" key="2">
    <source>
        <dbReference type="EMBL" id="KAK8868462.1"/>
    </source>
</evidence>
<accession>A0ABR2IUI7</accession>
<feature type="compositionally biased region" description="Basic and acidic residues" evidence="1">
    <location>
        <begin position="111"/>
        <end position="125"/>
    </location>
</feature>
<feature type="compositionally biased region" description="Basic and acidic residues" evidence="1">
    <location>
        <begin position="87"/>
        <end position="100"/>
    </location>
</feature>
<dbReference type="InterPro" id="IPR017956">
    <property type="entry name" value="AT_hook_DNA-bd_motif"/>
</dbReference>
<feature type="compositionally biased region" description="Polar residues" evidence="1">
    <location>
        <begin position="226"/>
        <end position="247"/>
    </location>
</feature>
<feature type="compositionally biased region" description="Basic and acidic residues" evidence="1">
    <location>
        <begin position="206"/>
        <end position="216"/>
    </location>
</feature>
<dbReference type="EMBL" id="JAPCWZ010000004">
    <property type="protein sequence ID" value="KAK8868462.1"/>
    <property type="molecule type" value="Genomic_DNA"/>
</dbReference>
<gene>
    <name evidence="2" type="ORF">PGQ11_007040</name>
</gene>
<feature type="compositionally biased region" description="Low complexity" evidence="1">
    <location>
        <begin position="253"/>
        <end position="266"/>
    </location>
</feature>
<name>A0ABR2IUI7_9PEZI</name>
<keyword evidence="3" id="KW-1185">Reference proteome</keyword>
<evidence type="ECO:0000256" key="1">
    <source>
        <dbReference type="SAM" id="MobiDB-lite"/>
    </source>
</evidence>
<evidence type="ECO:0000313" key="3">
    <source>
        <dbReference type="Proteomes" id="UP001390339"/>
    </source>
</evidence>
<feature type="compositionally biased region" description="Basic and acidic residues" evidence="1">
    <location>
        <begin position="26"/>
        <end position="38"/>
    </location>
</feature>